<evidence type="ECO:0000313" key="3">
    <source>
        <dbReference type="Proteomes" id="UP000472240"/>
    </source>
</evidence>
<dbReference type="Proteomes" id="UP000472240">
    <property type="component" value="Chromosome 14"/>
</dbReference>
<reference evidence="2 3" key="2">
    <citation type="journal article" date="2018" name="Annu Rev Anim Biosci">
        <title>Bat Biology, Genomes, and the Bat1K Project: To Generate Chromosome-Level Genomes for All Living Bat Species.</title>
        <authorList>
            <person name="Teeling E.C."/>
            <person name="Vernes S.C."/>
            <person name="Davalos L.M."/>
            <person name="Ray D.A."/>
            <person name="Gilbert M.T.P."/>
            <person name="Myers E."/>
        </authorList>
    </citation>
    <scope>NUCLEOTIDE SEQUENCE</scope>
</reference>
<evidence type="ECO:0000256" key="1">
    <source>
        <dbReference type="SAM" id="MobiDB-lite"/>
    </source>
</evidence>
<keyword evidence="3" id="KW-1185">Reference proteome</keyword>
<organism evidence="2 3">
    <name type="scientific">Rhinolophus ferrumequinum</name>
    <name type="common">Greater horseshoe bat</name>
    <dbReference type="NCBI Taxonomy" id="59479"/>
    <lineage>
        <taxon>Eukaryota</taxon>
        <taxon>Metazoa</taxon>
        <taxon>Chordata</taxon>
        <taxon>Craniata</taxon>
        <taxon>Vertebrata</taxon>
        <taxon>Euteleostomi</taxon>
        <taxon>Mammalia</taxon>
        <taxon>Eutheria</taxon>
        <taxon>Laurasiatheria</taxon>
        <taxon>Chiroptera</taxon>
        <taxon>Yinpterochiroptera</taxon>
        <taxon>Rhinolophoidea</taxon>
        <taxon>Rhinolophidae</taxon>
        <taxon>Rhinolophinae</taxon>
        <taxon>Rhinolophus</taxon>
    </lineage>
</organism>
<name>A0A671EFM2_RHIFE</name>
<reference evidence="2" key="4">
    <citation type="submission" date="2025-08" db="UniProtKB">
        <authorList>
            <consortium name="Ensembl"/>
        </authorList>
    </citation>
    <scope>IDENTIFICATION</scope>
</reference>
<sequence length="61" mass="6258">MPATEGVGESAQSNEPGQPERLPSSRTPGTLAAEGSKVAQAEAVVFALDDGFLTLGLPKYI</sequence>
<protein>
    <submittedName>
        <fullName evidence="2">Uncharacterized protein</fullName>
    </submittedName>
</protein>
<proteinExistence type="predicted"/>
<dbReference type="Ensembl" id="ENSRFET00010013250.1">
    <property type="protein sequence ID" value="ENSRFEP00010012116.1"/>
    <property type="gene ID" value="ENSRFEG00010008229.1"/>
</dbReference>
<feature type="region of interest" description="Disordered" evidence="1">
    <location>
        <begin position="1"/>
        <end position="34"/>
    </location>
</feature>
<dbReference type="InParanoid" id="A0A671EFM2"/>
<accession>A0A671EFM2</accession>
<reference evidence="3" key="3">
    <citation type="submission" date="2018-12" db="EMBL/GenBank/DDBJ databases">
        <title>G10K-VGP greater horseshoe bat female genome, primary haplotype.</title>
        <authorList>
            <person name="Teeling E."/>
            <person name="Myers G."/>
            <person name="Vernes S."/>
            <person name="Pippel M."/>
            <person name="Winkler S."/>
            <person name="Fedrigo O."/>
            <person name="Rhie A."/>
            <person name="Koren S."/>
            <person name="Phillippy A."/>
            <person name="Lewin H."/>
            <person name="Damas J."/>
            <person name="Howe K."/>
            <person name="Mountcastle J."/>
            <person name="Jarvis E.D."/>
        </authorList>
    </citation>
    <scope>NUCLEOTIDE SEQUENCE [LARGE SCALE GENOMIC DNA]</scope>
</reference>
<reference evidence="2" key="5">
    <citation type="submission" date="2025-09" db="UniProtKB">
        <authorList>
            <consortium name="Ensembl"/>
        </authorList>
    </citation>
    <scope>IDENTIFICATION</scope>
</reference>
<reference evidence="2 3" key="1">
    <citation type="journal article" date="2015" name="Annu Rev Anim Biosci">
        <title>The Genome 10K Project: a way forward.</title>
        <authorList>
            <person name="Koepfli K.P."/>
            <person name="Paten B."/>
            <person name="O'Brien S.J."/>
            <person name="Koepfli K.P."/>
            <person name="Paten B."/>
            <person name="Antunes A."/>
            <person name="Belov K."/>
            <person name="Bustamante C."/>
            <person name="Castoe T.A."/>
            <person name="Clawson H."/>
            <person name="Crawford A.J."/>
            <person name="Diekhans M."/>
            <person name="Distel D."/>
            <person name="Durbin R."/>
            <person name="Earl D."/>
            <person name="Fujita M.K."/>
            <person name="Gamble T."/>
            <person name="Georges A."/>
            <person name="Gemmell N."/>
            <person name="Gilbert M.T."/>
            <person name="Graves J.M."/>
            <person name="Green R.E."/>
            <person name="Hickey G."/>
            <person name="Jarvis E.D."/>
            <person name="Johnson W."/>
            <person name="Komissarov A."/>
            <person name="Korf I."/>
            <person name="Kuhn R."/>
            <person name="Larkin D.M."/>
            <person name="Lewin H."/>
            <person name="Lopez J.V."/>
            <person name="Ma J."/>
            <person name="Marques-Bonet T."/>
            <person name="Miller W."/>
            <person name="Murphy R."/>
            <person name="Pevzner P."/>
            <person name="Shapiro B."/>
            <person name="Steiner C."/>
            <person name="Tamazian G."/>
            <person name="Venkatesh B."/>
            <person name="Wang J."/>
            <person name="Wayne R."/>
            <person name="Wiley E."/>
            <person name="Yang H."/>
            <person name="Zhang G."/>
            <person name="Haussler D."/>
            <person name="Ryder O."/>
            <person name="O'Brien S.J."/>
        </authorList>
    </citation>
    <scope>NUCLEOTIDE SEQUENCE</scope>
</reference>
<dbReference type="AlphaFoldDB" id="A0A671EFM2"/>
<evidence type="ECO:0000313" key="2">
    <source>
        <dbReference type="Ensembl" id="ENSRFEP00010012116.1"/>
    </source>
</evidence>